<dbReference type="InterPro" id="IPR001585">
    <property type="entry name" value="TAL/FSA"/>
</dbReference>
<organism evidence="12 13">
    <name type="scientific">Pseudonocardia cypriaca</name>
    <dbReference type="NCBI Taxonomy" id="882449"/>
    <lineage>
        <taxon>Bacteria</taxon>
        <taxon>Bacillati</taxon>
        <taxon>Actinomycetota</taxon>
        <taxon>Actinomycetes</taxon>
        <taxon>Pseudonocardiales</taxon>
        <taxon>Pseudonocardiaceae</taxon>
        <taxon>Pseudonocardia</taxon>
    </lineage>
</organism>
<dbReference type="GO" id="GO:0006098">
    <property type="term" value="P:pentose-phosphate shunt"/>
    <property type="evidence" value="ECO:0007669"/>
    <property type="project" value="UniProtKB-UniRule"/>
</dbReference>
<comment type="function">
    <text evidence="1 11">Transaldolase is important for the balance of metabolites in the pentose-phosphate pathway.</text>
</comment>
<dbReference type="CDD" id="cd00955">
    <property type="entry name" value="Transaldolase_like"/>
    <property type="match status" value="1"/>
</dbReference>
<sequence>MSNDRLGQLAAAGVSIWLDDLSRERLNSGNLQELITDKHVVGVTTNPTIFAGALAKGEAYDAQVRELAARGASVEDAVREITVADVQQACDVFSGTWETTGGVDGRVSLEVDPGLARDTEGTVAQALDLWKAVDRPNLLVKIPATEAGLPAITRALAEGVSVNVTLIFSVERYRAVMDAYLDGLEQAAANGHQLAGIASVASFFVSRVDTEIDKRLEAIGSDEALALRGKAGVANSRLAYAAYQEVFSSDRWKALEAKGARKQRPLWASTGVKNPDYSDTLYVTELVVADTVNTMPEKTLLAFADHGEVHGDRVTGTAAEAQEVFDALERVGIDLTDVFLVLEDEGVDKFEKSWTELGDTVTGQLEQAR</sequence>
<evidence type="ECO:0000256" key="10">
    <source>
        <dbReference type="ARBA" id="ARBA00048810"/>
    </source>
</evidence>
<dbReference type="InterPro" id="IPR013785">
    <property type="entry name" value="Aldolase_TIM"/>
</dbReference>
<dbReference type="EC" id="2.2.1.2" evidence="5 11"/>
<accession>A0A543GI19</accession>
<dbReference type="NCBIfam" id="NF002881">
    <property type="entry name" value="PRK03343.1"/>
    <property type="match status" value="1"/>
</dbReference>
<name>A0A543GI19_9PSEU</name>
<dbReference type="PIRSF" id="PIRSF036915">
    <property type="entry name" value="Trnald_Bac_Plnt"/>
    <property type="match status" value="1"/>
</dbReference>
<keyword evidence="7 11" id="KW-0808">Transferase</keyword>
<dbReference type="Pfam" id="PF00923">
    <property type="entry name" value="TAL_FSA"/>
    <property type="match status" value="1"/>
</dbReference>
<dbReference type="PANTHER" id="PTHR10683">
    <property type="entry name" value="TRANSALDOLASE"/>
    <property type="match status" value="1"/>
</dbReference>
<dbReference type="OrthoDB" id="9809101at2"/>
<dbReference type="SUPFAM" id="SSF51569">
    <property type="entry name" value="Aldolase"/>
    <property type="match status" value="1"/>
</dbReference>
<dbReference type="InterPro" id="IPR018225">
    <property type="entry name" value="Transaldolase_AS"/>
</dbReference>
<evidence type="ECO:0000256" key="6">
    <source>
        <dbReference type="ARBA" id="ARBA00022490"/>
    </source>
</evidence>
<dbReference type="NCBIfam" id="TIGR00876">
    <property type="entry name" value="tal_mycobact"/>
    <property type="match status" value="1"/>
</dbReference>
<evidence type="ECO:0000256" key="5">
    <source>
        <dbReference type="ARBA" id="ARBA00013151"/>
    </source>
</evidence>
<protein>
    <recommendedName>
        <fullName evidence="5 11">Transaldolase</fullName>
        <ecNumber evidence="5 11">2.2.1.2</ecNumber>
    </recommendedName>
</protein>
<evidence type="ECO:0000313" key="12">
    <source>
        <dbReference type="EMBL" id="TQM45728.1"/>
    </source>
</evidence>
<evidence type="ECO:0000313" key="13">
    <source>
        <dbReference type="Proteomes" id="UP000319818"/>
    </source>
</evidence>
<evidence type="ECO:0000256" key="8">
    <source>
        <dbReference type="ARBA" id="ARBA00023126"/>
    </source>
</evidence>
<feature type="active site" description="Schiff-base intermediate with substrate" evidence="11">
    <location>
        <position position="141"/>
    </location>
</feature>
<comment type="catalytic activity">
    <reaction evidence="10 11">
        <text>D-sedoheptulose 7-phosphate + D-glyceraldehyde 3-phosphate = D-erythrose 4-phosphate + beta-D-fructose 6-phosphate</text>
        <dbReference type="Rhea" id="RHEA:17053"/>
        <dbReference type="ChEBI" id="CHEBI:16897"/>
        <dbReference type="ChEBI" id="CHEBI:57483"/>
        <dbReference type="ChEBI" id="CHEBI:57634"/>
        <dbReference type="ChEBI" id="CHEBI:59776"/>
        <dbReference type="EC" id="2.2.1.2"/>
    </reaction>
</comment>
<evidence type="ECO:0000256" key="3">
    <source>
        <dbReference type="ARBA" id="ARBA00004857"/>
    </source>
</evidence>
<dbReference type="Proteomes" id="UP000319818">
    <property type="component" value="Unassembled WGS sequence"/>
</dbReference>
<evidence type="ECO:0000256" key="2">
    <source>
        <dbReference type="ARBA" id="ARBA00004496"/>
    </source>
</evidence>
<dbReference type="GO" id="GO:0005975">
    <property type="term" value="P:carbohydrate metabolic process"/>
    <property type="evidence" value="ECO:0007669"/>
    <property type="project" value="InterPro"/>
</dbReference>
<keyword evidence="9 11" id="KW-0704">Schiff base</keyword>
<dbReference type="InterPro" id="IPR004732">
    <property type="entry name" value="Transaldolase_2"/>
</dbReference>
<gene>
    <name evidence="11" type="primary">tal</name>
    <name evidence="12" type="ORF">FB388_3128</name>
</gene>
<comment type="caution">
    <text evidence="12">The sequence shown here is derived from an EMBL/GenBank/DDBJ whole genome shotgun (WGS) entry which is preliminary data.</text>
</comment>
<dbReference type="AlphaFoldDB" id="A0A543GI19"/>
<dbReference type="PANTHER" id="PTHR10683:SF31">
    <property type="entry name" value="TRANSALDOLASE"/>
    <property type="match status" value="1"/>
</dbReference>
<evidence type="ECO:0000256" key="11">
    <source>
        <dbReference type="HAMAP-Rule" id="MF_00493"/>
    </source>
</evidence>
<dbReference type="Gene3D" id="3.20.20.70">
    <property type="entry name" value="Aldolase class I"/>
    <property type="match status" value="1"/>
</dbReference>
<keyword evidence="8 11" id="KW-0570">Pentose shunt</keyword>
<evidence type="ECO:0000256" key="9">
    <source>
        <dbReference type="ARBA" id="ARBA00023270"/>
    </source>
</evidence>
<reference evidence="12 13" key="1">
    <citation type="submission" date="2019-06" db="EMBL/GenBank/DDBJ databases">
        <title>Sequencing the genomes of 1000 actinobacteria strains.</title>
        <authorList>
            <person name="Klenk H.-P."/>
        </authorList>
    </citation>
    <scope>NUCLEOTIDE SEQUENCE [LARGE SCALE GENOMIC DNA]</scope>
    <source>
        <strain evidence="12 13">DSM 45511</strain>
    </source>
</reference>
<dbReference type="UniPathway" id="UPA00115">
    <property type="reaction ID" value="UER00414"/>
</dbReference>
<dbReference type="RefSeq" id="WP_142101512.1">
    <property type="nucleotide sequence ID" value="NZ_VFPH01000001.1"/>
</dbReference>
<dbReference type="GO" id="GO:0004801">
    <property type="term" value="F:transaldolase activity"/>
    <property type="evidence" value="ECO:0007669"/>
    <property type="project" value="UniProtKB-UniRule"/>
</dbReference>
<comment type="subcellular location">
    <subcellularLocation>
        <location evidence="2 11">Cytoplasm</location>
    </subcellularLocation>
</comment>
<evidence type="ECO:0000256" key="1">
    <source>
        <dbReference type="ARBA" id="ARBA00003518"/>
    </source>
</evidence>
<dbReference type="EMBL" id="VFPH01000001">
    <property type="protein sequence ID" value="TQM45728.1"/>
    <property type="molecule type" value="Genomic_DNA"/>
</dbReference>
<comment type="similarity">
    <text evidence="4 11">Belongs to the transaldolase family. Type 2 subfamily.</text>
</comment>
<proteinExistence type="inferred from homology"/>
<keyword evidence="13" id="KW-1185">Reference proteome</keyword>
<dbReference type="PROSITE" id="PS01054">
    <property type="entry name" value="TRANSALDOLASE_1"/>
    <property type="match status" value="1"/>
</dbReference>
<comment type="pathway">
    <text evidence="3 11">Carbohydrate degradation; pentose phosphate pathway; D-glyceraldehyde 3-phosphate and beta-D-fructose 6-phosphate from D-ribose 5-phosphate and D-xylulose 5-phosphate (non-oxidative stage): step 2/3.</text>
</comment>
<keyword evidence="6 11" id="KW-0963">Cytoplasm</keyword>
<dbReference type="HAMAP" id="MF_00493">
    <property type="entry name" value="Transaldolase_2"/>
    <property type="match status" value="1"/>
</dbReference>
<evidence type="ECO:0000256" key="7">
    <source>
        <dbReference type="ARBA" id="ARBA00022679"/>
    </source>
</evidence>
<evidence type="ECO:0000256" key="4">
    <source>
        <dbReference type="ARBA" id="ARBA00008426"/>
    </source>
</evidence>
<dbReference type="GO" id="GO:0005737">
    <property type="term" value="C:cytoplasm"/>
    <property type="evidence" value="ECO:0007669"/>
    <property type="project" value="UniProtKB-SubCell"/>
</dbReference>